<dbReference type="Gramene" id="KCW66378">
    <property type="protein sequence ID" value="KCW66378"/>
    <property type="gene ID" value="EUGRSUZ_F00194"/>
</dbReference>
<evidence type="ECO:0000313" key="1">
    <source>
        <dbReference type="EMBL" id="KCW66378.1"/>
    </source>
</evidence>
<name>A0A059BJU8_EUCGR</name>
<dbReference type="EMBL" id="KK198758">
    <property type="protein sequence ID" value="KCW66378.1"/>
    <property type="molecule type" value="Genomic_DNA"/>
</dbReference>
<organism evidence="1">
    <name type="scientific">Eucalyptus grandis</name>
    <name type="common">Flooded gum</name>
    <dbReference type="NCBI Taxonomy" id="71139"/>
    <lineage>
        <taxon>Eukaryota</taxon>
        <taxon>Viridiplantae</taxon>
        <taxon>Streptophyta</taxon>
        <taxon>Embryophyta</taxon>
        <taxon>Tracheophyta</taxon>
        <taxon>Spermatophyta</taxon>
        <taxon>Magnoliopsida</taxon>
        <taxon>eudicotyledons</taxon>
        <taxon>Gunneridae</taxon>
        <taxon>Pentapetalae</taxon>
        <taxon>rosids</taxon>
        <taxon>malvids</taxon>
        <taxon>Myrtales</taxon>
        <taxon>Myrtaceae</taxon>
        <taxon>Myrtoideae</taxon>
        <taxon>Eucalypteae</taxon>
        <taxon>Eucalyptus</taxon>
    </lineage>
</organism>
<sequence length="74" mass="8822">MKCQETIEKTVVSYMLTVDFKWKDGWKIMEHSTSSIDILFRFSINDLDNTFLQNGQTNYIKLLFTHKKKNKKTT</sequence>
<accession>A0A059BJU8</accession>
<gene>
    <name evidence="1" type="ORF">EUGRSUZ_F00194</name>
</gene>
<proteinExistence type="predicted"/>
<dbReference type="InParanoid" id="A0A059BJU8"/>
<dbReference type="AlphaFoldDB" id="A0A059BJU8"/>
<protein>
    <submittedName>
        <fullName evidence="1">Uncharacterized protein</fullName>
    </submittedName>
</protein>
<reference evidence="1" key="1">
    <citation type="submission" date="2013-07" db="EMBL/GenBank/DDBJ databases">
        <title>The genome of Eucalyptus grandis.</title>
        <authorList>
            <person name="Schmutz J."/>
            <person name="Hayes R."/>
            <person name="Myburg A."/>
            <person name="Tuskan G."/>
            <person name="Grattapaglia D."/>
            <person name="Rokhsar D.S."/>
        </authorList>
    </citation>
    <scope>NUCLEOTIDE SEQUENCE</scope>
    <source>
        <tissue evidence="1">Leaf extractions</tissue>
    </source>
</reference>